<reference evidence="2" key="1">
    <citation type="journal article" date="2019" name="Int. J. Syst. Evol. Microbiol.">
        <title>The Global Catalogue of Microorganisms (GCM) 10K type strain sequencing project: providing services to taxonomists for standard genome sequencing and annotation.</title>
        <authorList>
            <consortium name="The Broad Institute Genomics Platform"/>
            <consortium name="The Broad Institute Genome Sequencing Center for Infectious Disease"/>
            <person name="Wu L."/>
            <person name="Ma J."/>
        </authorList>
    </citation>
    <scope>NUCLEOTIDE SEQUENCE [LARGE SCALE GENOMIC DNA]</scope>
    <source>
        <strain evidence="2">CGMCC 1.6375</strain>
    </source>
</reference>
<evidence type="ECO:0000313" key="2">
    <source>
        <dbReference type="Proteomes" id="UP000632339"/>
    </source>
</evidence>
<organism evidence="1 2">
    <name type="scientific">Dyadobacter beijingensis</name>
    <dbReference type="NCBI Taxonomy" id="365489"/>
    <lineage>
        <taxon>Bacteria</taxon>
        <taxon>Pseudomonadati</taxon>
        <taxon>Bacteroidota</taxon>
        <taxon>Cytophagia</taxon>
        <taxon>Cytophagales</taxon>
        <taxon>Spirosomataceae</taxon>
        <taxon>Dyadobacter</taxon>
    </lineage>
</organism>
<sequence length="101" mass="11662">MKYLIVDASFNGTGIRDQYNGGYLHVTQLQLTTDFIDSIKSWLARYDIKRRQGFNDSSEIDRIDAEGKENCRKIKSELVDAEAPDGTWQVEIYNSSIRRII</sequence>
<dbReference type="Proteomes" id="UP000632339">
    <property type="component" value="Unassembled WGS sequence"/>
</dbReference>
<name>A0ABQ2IKN4_9BACT</name>
<dbReference type="RefSeq" id="WP_019945011.1">
    <property type="nucleotide sequence ID" value="NZ_BMLI01000003.1"/>
</dbReference>
<evidence type="ECO:0000313" key="1">
    <source>
        <dbReference type="EMBL" id="GGN10663.1"/>
    </source>
</evidence>
<accession>A0ABQ2IKN4</accession>
<proteinExistence type="predicted"/>
<comment type="caution">
    <text evidence="1">The sequence shown here is derived from an EMBL/GenBank/DDBJ whole genome shotgun (WGS) entry which is preliminary data.</text>
</comment>
<gene>
    <name evidence="1" type="ORF">GCM10010967_53200</name>
</gene>
<protein>
    <submittedName>
        <fullName evidence="1">Uncharacterized protein</fullName>
    </submittedName>
</protein>
<dbReference type="EMBL" id="BMLI01000003">
    <property type="protein sequence ID" value="GGN10663.1"/>
    <property type="molecule type" value="Genomic_DNA"/>
</dbReference>
<keyword evidence="2" id="KW-1185">Reference proteome</keyword>